<accession>A0A401HC49</accession>
<comment type="caution">
    <text evidence="2">The sequence shown here is derived from an EMBL/GenBank/DDBJ whole genome shotgun (WGS) entry which is preliminary data.</text>
</comment>
<sequence length="74" mass="8927">MSSVISVRVPRKLKEELERLGINYSKAVREFLEELVRREKARRLRERMEEFKRRIGRMEGDLSSTFVREDRDAS</sequence>
<dbReference type="Proteomes" id="UP000291213">
    <property type="component" value="Unassembled WGS sequence"/>
</dbReference>
<proteinExistence type="predicted"/>
<dbReference type="PANTHER" id="PTHR42244">
    <property type="entry name" value="ANTITOXIN VAPB3-RELATED"/>
    <property type="match status" value="1"/>
</dbReference>
<evidence type="ECO:0000256" key="1">
    <source>
        <dbReference type="ARBA" id="ARBA00022649"/>
    </source>
</evidence>
<keyword evidence="1" id="KW-1277">Toxin-antitoxin system</keyword>
<evidence type="ECO:0008006" key="4">
    <source>
        <dbReference type="Google" id="ProtNLM"/>
    </source>
</evidence>
<gene>
    <name evidence="2" type="ORF">apy_16530</name>
</gene>
<dbReference type="AlphaFoldDB" id="A0A401HC49"/>
<organism evidence="2 3">
    <name type="scientific">Aeropyrum pernix</name>
    <dbReference type="NCBI Taxonomy" id="56636"/>
    <lineage>
        <taxon>Archaea</taxon>
        <taxon>Thermoproteota</taxon>
        <taxon>Thermoprotei</taxon>
        <taxon>Desulfurococcales</taxon>
        <taxon>Desulfurococcaceae</taxon>
        <taxon>Aeropyrum</taxon>
    </lineage>
</organism>
<evidence type="ECO:0000313" key="2">
    <source>
        <dbReference type="EMBL" id="GBF09928.1"/>
    </source>
</evidence>
<dbReference type="EMBL" id="BDMD01000141">
    <property type="protein sequence ID" value="GBF09928.1"/>
    <property type="molecule type" value="Genomic_DNA"/>
</dbReference>
<name>A0A401HC49_AERPX</name>
<dbReference type="Pfam" id="PF07362">
    <property type="entry name" value="CcdA"/>
    <property type="match status" value="1"/>
</dbReference>
<reference evidence="2 3" key="1">
    <citation type="submission" date="2017-02" db="EMBL/GenBank/DDBJ databases">
        <title>isolation and characterization of a novel temperate virus Aeropyrum globular virus 1 infecting hyperthermophilic archaeon Aeropyrum.</title>
        <authorList>
            <person name="Yumiya M."/>
            <person name="Yoshida T."/>
            <person name="Sako Y."/>
        </authorList>
    </citation>
    <scope>NUCLEOTIDE SEQUENCE [LARGE SCALE GENOMIC DNA]</scope>
    <source>
        <strain evidence="2 3">YK1-12-2013</strain>
    </source>
</reference>
<dbReference type="InterPro" id="IPR039709">
    <property type="entry name" value="VapB3-like"/>
</dbReference>
<dbReference type="RefSeq" id="WP_131160824.1">
    <property type="nucleotide sequence ID" value="NZ_BDMD01000141.1"/>
</dbReference>
<protein>
    <recommendedName>
        <fullName evidence="4">Antitoxin</fullName>
    </recommendedName>
</protein>
<evidence type="ECO:0000313" key="3">
    <source>
        <dbReference type="Proteomes" id="UP000291213"/>
    </source>
</evidence>
<dbReference type="PANTHER" id="PTHR42244:SF2">
    <property type="entry name" value="ANTITOXIN VAPB3-RELATED"/>
    <property type="match status" value="1"/>
</dbReference>
<dbReference type="InterPro" id="IPR009956">
    <property type="entry name" value="Post-segregation_anti-tox_CcdA"/>
</dbReference>